<dbReference type="CDD" id="cd01948">
    <property type="entry name" value="EAL"/>
    <property type="match status" value="1"/>
</dbReference>
<dbReference type="SUPFAM" id="SSF141868">
    <property type="entry name" value="EAL domain-like"/>
    <property type="match status" value="1"/>
</dbReference>
<dbReference type="SUPFAM" id="SSF55073">
    <property type="entry name" value="Nucleotide cyclase"/>
    <property type="match status" value="1"/>
</dbReference>
<dbReference type="InterPro" id="IPR052155">
    <property type="entry name" value="Biofilm_reg_signaling"/>
</dbReference>
<dbReference type="CDD" id="cd01949">
    <property type="entry name" value="GGDEF"/>
    <property type="match status" value="1"/>
</dbReference>
<dbReference type="InterPro" id="IPR035965">
    <property type="entry name" value="PAS-like_dom_sf"/>
</dbReference>
<dbReference type="Gene3D" id="3.30.450.20">
    <property type="entry name" value="PAS domain"/>
    <property type="match status" value="1"/>
</dbReference>
<dbReference type="NCBIfam" id="TIGR00254">
    <property type="entry name" value="GGDEF"/>
    <property type="match status" value="1"/>
</dbReference>
<dbReference type="Gene3D" id="3.20.20.450">
    <property type="entry name" value="EAL domain"/>
    <property type="match status" value="1"/>
</dbReference>
<reference evidence="4 5" key="2">
    <citation type="submission" date="2018-03" db="EMBL/GenBank/DDBJ databases">
        <authorList>
            <person name="Keele B.F."/>
        </authorList>
    </citation>
    <scope>NUCLEOTIDE SEQUENCE [LARGE SCALE GENOMIC DNA]</scope>
    <source>
        <strain evidence="4 5">D13</strain>
    </source>
</reference>
<dbReference type="Gene3D" id="3.30.70.270">
    <property type="match status" value="1"/>
</dbReference>
<dbReference type="InterPro" id="IPR035919">
    <property type="entry name" value="EAL_sf"/>
</dbReference>
<feature type="domain" description="GGDEF" evidence="3">
    <location>
        <begin position="454"/>
        <end position="588"/>
    </location>
</feature>
<dbReference type="PROSITE" id="PS50887">
    <property type="entry name" value="GGDEF"/>
    <property type="match status" value="1"/>
</dbReference>
<evidence type="ECO:0000313" key="4">
    <source>
        <dbReference type="EMBL" id="AVP97809.1"/>
    </source>
</evidence>
<dbReference type="InterPro" id="IPR029787">
    <property type="entry name" value="Nucleotide_cyclase"/>
</dbReference>
<reference evidence="4 5" key="1">
    <citation type="submission" date="2018-03" db="EMBL/GenBank/DDBJ databases">
        <title>Ahniella affigens gen. nov., sp. nov., a gammaproteobacterium isolated from sandy soil near a stream.</title>
        <authorList>
            <person name="Ko Y."/>
            <person name="Kim J.-H."/>
        </authorList>
    </citation>
    <scope>NUCLEOTIDE SEQUENCE [LARGE SCALE GENOMIC DNA]</scope>
    <source>
        <strain evidence="4 5">D13</strain>
    </source>
</reference>
<dbReference type="SUPFAM" id="SSF55785">
    <property type="entry name" value="PYP-like sensor domain (PAS domain)"/>
    <property type="match status" value="1"/>
</dbReference>
<feature type="domain" description="EAL" evidence="2">
    <location>
        <begin position="597"/>
        <end position="851"/>
    </location>
</feature>
<comment type="cofactor">
    <cofactor evidence="1">
        <name>Mg(2+)</name>
        <dbReference type="ChEBI" id="CHEBI:18420"/>
    </cofactor>
</comment>
<sequence length="866" mass="95710">MRGSVLILVNERGDRRKMFELLDAKDFEAIFAAKDVAQARSMLASEDAPDLIVLEFAALDADVRALAEEISHDSRLAGVPLVGVIAGSLDSVFGNVVPQQVRAWVSSPVDGEAAWQIIERAIAPALPDPAQIAEAVEGQSGSSIASYRFAFDASLDELVLSDPVTGRIVDVNYTFISQSGISLQSIVGKPLDDLDLTNRGPSRKELLTQAMRQGSVRYRCQMPRGDGSRITVDAHIRLVKADGQVRLLSSFRVQASDPSRRVFGDFVDSLWAARGAETLARNLTQKLVDYAKLEFLLLLAKRTEIGDGHDLVVSHVRPGFAVTVVEQLKGPILRKVLDGEAFLANTNAWKALGSAATDTQGRIEMLFGVPIRDERQVVIGAVVGAGRQAFGEDAGLAHWVRALSSRVALELEIERAQELGRAKGLQDSLTGLPNRLLFNDRLETTIKEAHRTGEMFAVLFVDLDRFKTVNDSLGHSVGDELLIAVAKRLRSCVRGSDTVARYAGDEFTLILRHIVQREDVLRIAEKICRVLEAPLTLSDGRELHVTASIGISFYPDDADSAEKLLMHADIAMYNAKGMGRNNFQTYVAVPEESHQQRLALESKLRLAERNGELRAYYQPQVSSQTEDIIGMEALIRWEHPELGMISPGFFIPLAEDTGLIVSIGEWMLRTALADTKRWHDRFNLPLRISVNLSALQLKQPNLKDVVERAVRDTGLDAKHVELEVTESINVKGIPNLIETLQSLRDMGCSIAIDDFGTGQSSLDYIRRFPADRIKIDQVFVRNIGVDPDDEAIVRATINMSQQLNRGVIAEGVEYEEHLRFLRDHGCEELQGYLFCRPLPAASFENLLAEREKLVGPPRMPQVLGDD</sequence>
<accession>A0A2P1PSI1</accession>
<dbReference type="AlphaFoldDB" id="A0A2P1PSI1"/>
<keyword evidence="5" id="KW-1185">Reference proteome</keyword>
<evidence type="ECO:0000313" key="5">
    <source>
        <dbReference type="Proteomes" id="UP000241074"/>
    </source>
</evidence>
<gene>
    <name evidence="4" type="ORF">C7S18_11645</name>
</gene>
<evidence type="ECO:0000259" key="3">
    <source>
        <dbReference type="PROSITE" id="PS50887"/>
    </source>
</evidence>
<dbReference type="KEGG" id="xba:C7S18_11645"/>
<dbReference type="SMART" id="SM00267">
    <property type="entry name" value="GGDEF"/>
    <property type="match status" value="1"/>
</dbReference>
<dbReference type="EMBL" id="CP027860">
    <property type="protein sequence ID" value="AVP97809.1"/>
    <property type="molecule type" value="Genomic_DNA"/>
</dbReference>
<evidence type="ECO:0000256" key="1">
    <source>
        <dbReference type="ARBA" id="ARBA00001946"/>
    </source>
</evidence>
<proteinExistence type="predicted"/>
<name>A0A2P1PSI1_9GAMM</name>
<dbReference type="FunFam" id="3.30.70.270:FF:000001">
    <property type="entry name" value="Diguanylate cyclase domain protein"/>
    <property type="match status" value="1"/>
</dbReference>
<dbReference type="PROSITE" id="PS50883">
    <property type="entry name" value="EAL"/>
    <property type="match status" value="1"/>
</dbReference>
<dbReference type="SMART" id="SM00052">
    <property type="entry name" value="EAL"/>
    <property type="match status" value="1"/>
</dbReference>
<dbReference type="OrthoDB" id="9804951at2"/>
<dbReference type="GO" id="GO:0003824">
    <property type="term" value="F:catalytic activity"/>
    <property type="evidence" value="ECO:0007669"/>
    <property type="project" value="UniProtKB-ARBA"/>
</dbReference>
<dbReference type="Proteomes" id="UP000241074">
    <property type="component" value="Chromosome"/>
</dbReference>
<dbReference type="InterPro" id="IPR043128">
    <property type="entry name" value="Rev_trsase/Diguanyl_cyclase"/>
</dbReference>
<dbReference type="RefSeq" id="WP_106891730.1">
    <property type="nucleotide sequence ID" value="NZ_CP027860.1"/>
</dbReference>
<dbReference type="PANTHER" id="PTHR44757">
    <property type="entry name" value="DIGUANYLATE CYCLASE DGCP"/>
    <property type="match status" value="1"/>
</dbReference>
<dbReference type="PANTHER" id="PTHR44757:SF2">
    <property type="entry name" value="BIOFILM ARCHITECTURE MAINTENANCE PROTEIN MBAA"/>
    <property type="match status" value="1"/>
</dbReference>
<dbReference type="InterPro" id="IPR000160">
    <property type="entry name" value="GGDEF_dom"/>
</dbReference>
<dbReference type="Pfam" id="PF00563">
    <property type="entry name" value="EAL"/>
    <property type="match status" value="1"/>
</dbReference>
<dbReference type="InterPro" id="IPR011006">
    <property type="entry name" value="CheY-like_superfamily"/>
</dbReference>
<dbReference type="SUPFAM" id="SSF52172">
    <property type="entry name" value="CheY-like"/>
    <property type="match status" value="1"/>
</dbReference>
<protein>
    <submittedName>
        <fullName evidence="4">GGDEF-domain containing protein</fullName>
    </submittedName>
</protein>
<evidence type="ECO:0000259" key="2">
    <source>
        <dbReference type="PROSITE" id="PS50883"/>
    </source>
</evidence>
<dbReference type="Pfam" id="PF00990">
    <property type="entry name" value="GGDEF"/>
    <property type="match status" value="1"/>
</dbReference>
<organism evidence="4 5">
    <name type="scientific">Ahniella affigens</name>
    <dbReference type="NCBI Taxonomy" id="2021234"/>
    <lineage>
        <taxon>Bacteria</taxon>
        <taxon>Pseudomonadati</taxon>
        <taxon>Pseudomonadota</taxon>
        <taxon>Gammaproteobacteria</taxon>
        <taxon>Lysobacterales</taxon>
        <taxon>Rhodanobacteraceae</taxon>
        <taxon>Ahniella</taxon>
    </lineage>
</organism>
<dbReference type="InterPro" id="IPR001633">
    <property type="entry name" value="EAL_dom"/>
</dbReference>